<feature type="compositionally biased region" description="Acidic residues" evidence="6">
    <location>
        <begin position="216"/>
        <end position="225"/>
    </location>
</feature>
<comment type="function">
    <text evidence="5">This is one of the proteins that binds to the 5S RNA in the ribosome where it forms part of the central protuberance.</text>
</comment>
<dbReference type="EMBL" id="AAOF01000001">
    <property type="protein sequence ID" value="EAR23597.1"/>
    <property type="molecule type" value="Genomic_DNA"/>
</dbReference>
<keyword evidence="2 5" id="KW-0694">RNA-binding</keyword>
<dbReference type="GO" id="GO:0022625">
    <property type="term" value="C:cytosolic large ribosomal subunit"/>
    <property type="evidence" value="ECO:0007669"/>
    <property type="project" value="TreeGrafter"/>
</dbReference>
<protein>
    <recommendedName>
        <fullName evidence="5">Large ribosomal subunit protein bL25</fullName>
    </recommendedName>
    <alternativeName>
        <fullName evidence="5">General stress protein CTC</fullName>
    </alternativeName>
</protein>
<dbReference type="InterPro" id="IPR011035">
    <property type="entry name" value="Ribosomal_bL25/Gln-tRNA_synth"/>
</dbReference>
<dbReference type="GO" id="GO:0008097">
    <property type="term" value="F:5S rRNA binding"/>
    <property type="evidence" value="ECO:0007669"/>
    <property type="project" value="InterPro"/>
</dbReference>
<evidence type="ECO:0000256" key="2">
    <source>
        <dbReference type="ARBA" id="ARBA00022884"/>
    </source>
</evidence>
<keyword evidence="3 5" id="KW-0689">Ribosomal protein</keyword>
<name>A4BMQ9_9GAMM</name>
<dbReference type="InterPro" id="IPR037121">
    <property type="entry name" value="Ribosomal_bL25_C"/>
</dbReference>
<dbReference type="Gene3D" id="2.40.240.10">
    <property type="entry name" value="Ribosomal Protein L25, Chain P"/>
    <property type="match status" value="1"/>
</dbReference>
<dbReference type="PANTHER" id="PTHR33284">
    <property type="entry name" value="RIBOSOMAL PROTEIN L25/GLN-TRNA SYNTHETASE, ANTI-CODON-BINDING DOMAIN-CONTAINING PROTEIN"/>
    <property type="match status" value="1"/>
</dbReference>
<comment type="subunit">
    <text evidence="5">Part of the 50S ribosomal subunit; part of the 5S rRNA/L5/L18/L25 subcomplex. Contacts the 5S rRNA. Binds to the 5S rRNA independently of L5 and L18.</text>
</comment>
<dbReference type="Proteomes" id="UP000003374">
    <property type="component" value="Unassembled WGS sequence"/>
</dbReference>
<dbReference type="NCBIfam" id="TIGR00731">
    <property type="entry name" value="bL25_bact_ctc"/>
    <property type="match status" value="1"/>
</dbReference>
<feature type="domain" description="Large ribosomal subunit protein bL25 L25" evidence="7">
    <location>
        <begin position="7"/>
        <end position="95"/>
    </location>
</feature>
<evidence type="ECO:0000256" key="1">
    <source>
        <dbReference type="ARBA" id="ARBA00022730"/>
    </source>
</evidence>
<dbReference type="Pfam" id="PF01386">
    <property type="entry name" value="Ribosomal_L25p"/>
    <property type="match status" value="1"/>
</dbReference>
<dbReference type="STRING" id="314278.NB231_17293"/>
<keyword evidence="10" id="KW-1185">Reference proteome</keyword>
<dbReference type="eggNOG" id="COG1825">
    <property type="taxonomic scope" value="Bacteria"/>
</dbReference>
<dbReference type="HAMAP" id="MF_01334">
    <property type="entry name" value="Ribosomal_bL25_CTC"/>
    <property type="match status" value="1"/>
</dbReference>
<comment type="similarity">
    <text evidence="5">Belongs to the bacterial ribosomal protein bL25 family. CTC subfamily.</text>
</comment>
<dbReference type="InterPro" id="IPR020930">
    <property type="entry name" value="Ribosomal_uL5_bac-type"/>
</dbReference>
<dbReference type="AlphaFoldDB" id="A4BMQ9"/>
<dbReference type="NCBIfam" id="NF004130">
    <property type="entry name" value="PRK05618.1-5"/>
    <property type="match status" value="1"/>
</dbReference>
<dbReference type="NCBIfam" id="NF004612">
    <property type="entry name" value="PRK05943.1"/>
    <property type="match status" value="1"/>
</dbReference>
<dbReference type="PANTHER" id="PTHR33284:SF1">
    <property type="entry name" value="RIBOSOMAL PROTEIN L25_GLN-TRNA SYNTHETASE, ANTI-CODON-BINDING DOMAIN-CONTAINING PROTEIN"/>
    <property type="match status" value="1"/>
</dbReference>
<dbReference type="InterPro" id="IPR001021">
    <property type="entry name" value="Ribosomal_bL25_long"/>
</dbReference>
<evidence type="ECO:0000313" key="10">
    <source>
        <dbReference type="Proteomes" id="UP000003374"/>
    </source>
</evidence>
<dbReference type="RefSeq" id="WP_005005101.1">
    <property type="nucleotide sequence ID" value="NZ_CH672427.1"/>
</dbReference>
<evidence type="ECO:0000256" key="6">
    <source>
        <dbReference type="SAM" id="MobiDB-lite"/>
    </source>
</evidence>
<evidence type="ECO:0000256" key="3">
    <source>
        <dbReference type="ARBA" id="ARBA00022980"/>
    </source>
</evidence>
<evidence type="ECO:0000259" key="7">
    <source>
        <dbReference type="Pfam" id="PF01386"/>
    </source>
</evidence>
<dbReference type="GO" id="GO:0003735">
    <property type="term" value="F:structural constituent of ribosome"/>
    <property type="evidence" value="ECO:0007669"/>
    <property type="project" value="InterPro"/>
</dbReference>
<dbReference type="SUPFAM" id="SSF50715">
    <property type="entry name" value="Ribosomal protein L25-like"/>
    <property type="match status" value="1"/>
</dbReference>
<sequence>MSVELKLDAAVRTDQGKSASRRLRRAKKLPAILYGAKKDAIALALDEEQVMGLMRDETFFSQIIDVNIGDTTERAILKDLQRHPVKPLVVLHMDLQRVTAGQKLRQRVPLHFINEEKAVGVKQGGTLHHDLLDVEIECLPRHLPAYIEVDIATLGLDEAYHLSDLKLPKGVVLTALGDDPDHDTSVVSIYTPRKPTEEEPGEGEQAATVPTIGAEAEPDQEEVDEQSSAKTQG</sequence>
<accession>A4BMQ9</accession>
<feature type="region of interest" description="Disordered" evidence="6">
    <location>
        <begin position="182"/>
        <end position="233"/>
    </location>
</feature>
<dbReference type="InterPro" id="IPR020057">
    <property type="entry name" value="Ribosomal_bL25_b-dom"/>
</dbReference>
<dbReference type="Gene3D" id="2.170.120.20">
    <property type="entry name" value="Ribosomal protein L25, beta domain"/>
    <property type="match status" value="1"/>
</dbReference>
<gene>
    <name evidence="5" type="primary">rplY</name>
    <name evidence="5" type="synonym">ctc</name>
    <name evidence="9" type="ORF">NB231_17293</name>
</gene>
<dbReference type="InterPro" id="IPR029751">
    <property type="entry name" value="Ribosomal_L25_dom"/>
</dbReference>
<dbReference type="HOGENOM" id="CLU_075939_0_1_6"/>
<dbReference type="InterPro" id="IPR020056">
    <property type="entry name" value="Rbsml_bL25/Gln-tRNA_synth_N"/>
</dbReference>
<reference evidence="9 10" key="1">
    <citation type="submission" date="2006-02" db="EMBL/GenBank/DDBJ databases">
        <authorList>
            <person name="Waterbury J."/>
            <person name="Ferriera S."/>
            <person name="Johnson J."/>
            <person name="Kravitz S."/>
            <person name="Halpern A."/>
            <person name="Remington K."/>
            <person name="Beeson K."/>
            <person name="Tran B."/>
            <person name="Rogers Y.-H."/>
            <person name="Friedman R."/>
            <person name="Venter J.C."/>
        </authorList>
    </citation>
    <scope>NUCLEOTIDE SEQUENCE [LARGE SCALE GENOMIC DNA]</scope>
    <source>
        <strain evidence="9 10">Nb-231</strain>
    </source>
</reference>
<comment type="caution">
    <text evidence="9">The sequence shown here is derived from an EMBL/GenBank/DDBJ whole genome shotgun (WGS) entry which is preliminary data.</text>
</comment>
<dbReference type="OrthoDB" id="9806411at2"/>
<dbReference type="GO" id="GO:0006412">
    <property type="term" value="P:translation"/>
    <property type="evidence" value="ECO:0007669"/>
    <property type="project" value="UniProtKB-UniRule"/>
</dbReference>
<keyword evidence="1 5" id="KW-0699">rRNA-binding</keyword>
<evidence type="ECO:0000313" key="9">
    <source>
        <dbReference type="EMBL" id="EAR23597.1"/>
    </source>
</evidence>
<evidence type="ECO:0000256" key="4">
    <source>
        <dbReference type="ARBA" id="ARBA00023274"/>
    </source>
</evidence>
<keyword evidence="4 5" id="KW-0687">Ribonucleoprotein</keyword>
<dbReference type="NCBIfam" id="NF004128">
    <property type="entry name" value="PRK05618.1-2"/>
    <property type="match status" value="1"/>
</dbReference>
<organism evidence="9 10">
    <name type="scientific">Nitrococcus mobilis Nb-231</name>
    <dbReference type="NCBI Taxonomy" id="314278"/>
    <lineage>
        <taxon>Bacteria</taxon>
        <taxon>Pseudomonadati</taxon>
        <taxon>Pseudomonadota</taxon>
        <taxon>Gammaproteobacteria</taxon>
        <taxon>Chromatiales</taxon>
        <taxon>Ectothiorhodospiraceae</taxon>
        <taxon>Nitrococcus</taxon>
    </lineage>
</organism>
<dbReference type="Pfam" id="PF14693">
    <property type="entry name" value="Ribosomal_TL5_C"/>
    <property type="match status" value="1"/>
</dbReference>
<proteinExistence type="inferred from homology"/>
<dbReference type="CDD" id="cd00495">
    <property type="entry name" value="Ribosomal_L25_TL5_CTC"/>
    <property type="match status" value="1"/>
</dbReference>
<evidence type="ECO:0000256" key="5">
    <source>
        <dbReference type="HAMAP-Rule" id="MF_01334"/>
    </source>
</evidence>
<feature type="domain" description="Large ribosomal subunit protein bL25 beta" evidence="8">
    <location>
        <begin position="104"/>
        <end position="193"/>
    </location>
</feature>
<evidence type="ECO:0000259" key="8">
    <source>
        <dbReference type="Pfam" id="PF14693"/>
    </source>
</evidence>